<accession>A0A7V1M2D5</accession>
<evidence type="ECO:0000256" key="1">
    <source>
        <dbReference type="SAM" id="SignalP"/>
    </source>
</evidence>
<dbReference type="EMBL" id="DRLD01000424">
    <property type="protein sequence ID" value="HED11984.1"/>
    <property type="molecule type" value="Genomic_DNA"/>
</dbReference>
<organism evidence="2">
    <name type="scientific">Caldithrix abyssi</name>
    <dbReference type="NCBI Taxonomy" id="187145"/>
    <lineage>
        <taxon>Bacteria</taxon>
        <taxon>Pseudomonadati</taxon>
        <taxon>Calditrichota</taxon>
        <taxon>Calditrichia</taxon>
        <taxon>Calditrichales</taxon>
        <taxon>Calditrichaceae</taxon>
        <taxon>Caldithrix</taxon>
    </lineage>
</organism>
<name>A0A7V1M2D5_CALAY</name>
<comment type="caution">
    <text evidence="2">The sequence shown here is derived from an EMBL/GenBank/DDBJ whole genome shotgun (WGS) entry which is preliminary data.</text>
</comment>
<evidence type="ECO:0000313" key="2">
    <source>
        <dbReference type="EMBL" id="HED11984.1"/>
    </source>
</evidence>
<feature type="signal peptide" evidence="1">
    <location>
        <begin position="1"/>
        <end position="22"/>
    </location>
</feature>
<dbReference type="AlphaFoldDB" id="A0A7V1M2D5"/>
<dbReference type="Proteomes" id="UP000886005">
    <property type="component" value="Unassembled WGS sequence"/>
</dbReference>
<protein>
    <submittedName>
        <fullName evidence="2">Uncharacterized protein</fullName>
    </submittedName>
</protein>
<feature type="chain" id="PRO_5030910761" evidence="1">
    <location>
        <begin position="23"/>
        <end position="154"/>
    </location>
</feature>
<proteinExistence type="predicted"/>
<gene>
    <name evidence="2" type="ORF">ENJ10_14935</name>
</gene>
<keyword evidence="1" id="KW-0732">Signal</keyword>
<reference evidence="2" key="1">
    <citation type="journal article" date="2020" name="mSystems">
        <title>Genome- and Community-Level Interaction Insights into Carbon Utilization and Element Cycling Functions of Hydrothermarchaeota in Hydrothermal Sediment.</title>
        <authorList>
            <person name="Zhou Z."/>
            <person name="Liu Y."/>
            <person name="Xu W."/>
            <person name="Pan J."/>
            <person name="Luo Z.H."/>
            <person name="Li M."/>
        </authorList>
    </citation>
    <scope>NUCLEOTIDE SEQUENCE [LARGE SCALE GENOMIC DNA]</scope>
    <source>
        <strain evidence="2">HyVt-456</strain>
    </source>
</reference>
<sequence>MKPIFTLLFCFSFLLPSSAARAQYQGIHISVLLSGHIMIGVGYEYGLSENHGLQATAFLAPETGIPFALTAGYIYHFDDGRWRTGLGLDGGVIVSPDIEGKRKRLYMLSLTPQYGYYDREGAIGLKAWLSWLPFNANRSFSPTGLELFYGPALR</sequence>